<dbReference type="AlphaFoldDB" id="A0A0C9V093"/>
<gene>
    <name evidence="1" type="ORF">M422DRAFT_186404</name>
</gene>
<accession>A0A0C9V093</accession>
<proteinExistence type="predicted"/>
<dbReference type="EMBL" id="KN837249">
    <property type="protein sequence ID" value="KIJ31056.1"/>
    <property type="molecule type" value="Genomic_DNA"/>
</dbReference>
<dbReference type="OrthoDB" id="2674711at2759"/>
<sequence length="102" mass="11665">LTQLRTEHIGLNHHLHRIKVSDTDTCPNCGRAVETVKHLLINCKAYEDNREVMKRKLGRRNATKISYLLSSKKATPALMKYLEATNRFSDTFGSPSPRNLDE</sequence>
<evidence type="ECO:0000313" key="2">
    <source>
        <dbReference type="Proteomes" id="UP000054279"/>
    </source>
</evidence>
<dbReference type="Proteomes" id="UP000054279">
    <property type="component" value="Unassembled WGS sequence"/>
</dbReference>
<name>A0A0C9V093_SPHS4</name>
<evidence type="ECO:0000313" key="1">
    <source>
        <dbReference type="EMBL" id="KIJ31056.1"/>
    </source>
</evidence>
<dbReference type="HOGENOM" id="CLU_146165_0_0_1"/>
<protein>
    <recommendedName>
        <fullName evidence="3">Reverse transcriptase zinc-binding domain-containing protein</fullName>
    </recommendedName>
</protein>
<organism evidence="1 2">
    <name type="scientific">Sphaerobolus stellatus (strain SS14)</name>
    <dbReference type="NCBI Taxonomy" id="990650"/>
    <lineage>
        <taxon>Eukaryota</taxon>
        <taxon>Fungi</taxon>
        <taxon>Dikarya</taxon>
        <taxon>Basidiomycota</taxon>
        <taxon>Agaricomycotina</taxon>
        <taxon>Agaricomycetes</taxon>
        <taxon>Phallomycetidae</taxon>
        <taxon>Geastrales</taxon>
        <taxon>Sphaerobolaceae</taxon>
        <taxon>Sphaerobolus</taxon>
    </lineage>
</organism>
<feature type="non-terminal residue" evidence="1">
    <location>
        <position position="1"/>
    </location>
</feature>
<evidence type="ECO:0008006" key="3">
    <source>
        <dbReference type="Google" id="ProtNLM"/>
    </source>
</evidence>
<keyword evidence="2" id="KW-1185">Reference proteome</keyword>
<reference evidence="1 2" key="1">
    <citation type="submission" date="2014-06" db="EMBL/GenBank/DDBJ databases">
        <title>Evolutionary Origins and Diversification of the Mycorrhizal Mutualists.</title>
        <authorList>
            <consortium name="DOE Joint Genome Institute"/>
            <consortium name="Mycorrhizal Genomics Consortium"/>
            <person name="Kohler A."/>
            <person name="Kuo A."/>
            <person name="Nagy L.G."/>
            <person name="Floudas D."/>
            <person name="Copeland A."/>
            <person name="Barry K.W."/>
            <person name="Cichocki N."/>
            <person name="Veneault-Fourrey C."/>
            <person name="LaButti K."/>
            <person name="Lindquist E.A."/>
            <person name="Lipzen A."/>
            <person name="Lundell T."/>
            <person name="Morin E."/>
            <person name="Murat C."/>
            <person name="Riley R."/>
            <person name="Ohm R."/>
            <person name="Sun H."/>
            <person name="Tunlid A."/>
            <person name="Henrissat B."/>
            <person name="Grigoriev I.V."/>
            <person name="Hibbett D.S."/>
            <person name="Martin F."/>
        </authorList>
    </citation>
    <scope>NUCLEOTIDE SEQUENCE [LARGE SCALE GENOMIC DNA]</scope>
    <source>
        <strain evidence="1 2">SS14</strain>
    </source>
</reference>